<dbReference type="NCBIfam" id="TIGR02532">
    <property type="entry name" value="IV_pilin_GFxxxE"/>
    <property type="match status" value="1"/>
</dbReference>
<protein>
    <recommendedName>
        <fullName evidence="4">Type II secretion system protein</fullName>
    </recommendedName>
</protein>
<keyword evidence="1" id="KW-1133">Transmembrane helix</keyword>
<comment type="caution">
    <text evidence="2">The sequence shown here is derived from an EMBL/GenBank/DDBJ whole genome shotgun (WGS) entry which is preliminary data.</text>
</comment>
<sequence length="254" mass="28148">MVFLRKFKTKSQQRFQKGLTLVELMVVMGLMSIVIVAITKLMFSFTTKMNQQNLSMQVREELRNTLRGLEKELRNGSGVIASCSSSRCGGQTYNSGADVLVIAQPIYNPDATPKSLNPYGTGGNEMDFDVVVFEKITDNTKIPPVKNLVMSRFPGTGSAQVPLNKQVRYRGLSDINTGLHGKAGTSAYERFSYYNSNGNKITSALSCPAVPETPSKCPRVVEIQLCGLKTYGAHNLVECKMVDTRFLWQSYFSL</sequence>
<dbReference type="AlphaFoldDB" id="A0A2M7G4J8"/>
<dbReference type="InterPro" id="IPR012902">
    <property type="entry name" value="N_methyl_site"/>
</dbReference>
<organism evidence="2 3">
    <name type="scientific">bacterium (Candidatus Blackallbacteria) CG17_big_fil_post_rev_8_21_14_2_50_48_46</name>
    <dbReference type="NCBI Taxonomy" id="2014261"/>
    <lineage>
        <taxon>Bacteria</taxon>
        <taxon>Candidatus Blackallbacteria</taxon>
    </lineage>
</organism>
<evidence type="ECO:0000256" key="1">
    <source>
        <dbReference type="SAM" id="Phobius"/>
    </source>
</evidence>
<proteinExistence type="predicted"/>
<name>A0A2M7G4J8_9BACT</name>
<feature type="transmembrane region" description="Helical" evidence="1">
    <location>
        <begin position="21"/>
        <end position="43"/>
    </location>
</feature>
<dbReference type="Pfam" id="PF07963">
    <property type="entry name" value="N_methyl"/>
    <property type="match status" value="1"/>
</dbReference>
<gene>
    <name evidence="2" type="ORF">COW36_11465</name>
</gene>
<evidence type="ECO:0000313" key="3">
    <source>
        <dbReference type="Proteomes" id="UP000231019"/>
    </source>
</evidence>
<evidence type="ECO:0000313" key="2">
    <source>
        <dbReference type="EMBL" id="PIW16756.1"/>
    </source>
</evidence>
<keyword evidence="1" id="KW-0472">Membrane</keyword>
<dbReference type="PROSITE" id="PS00409">
    <property type="entry name" value="PROKAR_NTER_METHYL"/>
    <property type="match status" value="1"/>
</dbReference>
<dbReference type="Proteomes" id="UP000231019">
    <property type="component" value="Unassembled WGS sequence"/>
</dbReference>
<dbReference type="EMBL" id="PFFQ01000035">
    <property type="protein sequence ID" value="PIW16756.1"/>
    <property type="molecule type" value="Genomic_DNA"/>
</dbReference>
<evidence type="ECO:0008006" key="4">
    <source>
        <dbReference type="Google" id="ProtNLM"/>
    </source>
</evidence>
<keyword evidence="1" id="KW-0812">Transmembrane</keyword>
<accession>A0A2M7G4J8</accession>
<reference evidence="2 3" key="1">
    <citation type="submission" date="2017-09" db="EMBL/GenBank/DDBJ databases">
        <title>Depth-based differentiation of microbial function through sediment-hosted aquifers and enrichment of novel symbionts in the deep terrestrial subsurface.</title>
        <authorList>
            <person name="Probst A.J."/>
            <person name="Ladd B."/>
            <person name="Jarett J.K."/>
            <person name="Geller-Mcgrath D.E."/>
            <person name="Sieber C.M."/>
            <person name="Emerson J.B."/>
            <person name="Anantharaman K."/>
            <person name="Thomas B.C."/>
            <person name="Malmstrom R."/>
            <person name="Stieglmeier M."/>
            <person name="Klingl A."/>
            <person name="Woyke T."/>
            <person name="Ryan C.M."/>
            <person name="Banfield J.F."/>
        </authorList>
    </citation>
    <scope>NUCLEOTIDE SEQUENCE [LARGE SCALE GENOMIC DNA]</scope>
    <source>
        <strain evidence="2">CG17_big_fil_post_rev_8_21_14_2_50_48_46</strain>
    </source>
</reference>